<keyword evidence="1" id="KW-0812">Transmembrane</keyword>
<feature type="transmembrane region" description="Helical" evidence="1">
    <location>
        <begin position="44"/>
        <end position="65"/>
    </location>
</feature>
<feature type="transmembrane region" description="Helical" evidence="1">
    <location>
        <begin position="206"/>
        <end position="227"/>
    </location>
</feature>
<sequence length="289" mass="34334">MIGLFKRDKEKLKNDADKCKYLKILSFEEDLKQRKKSIEEGARTSAIIFLLLLFVFILLSFLISQNSYKKPVIGLLGLVLILQIFYFIIQWINRWLLVQLLGRLKKFSSMIIFTIIYIESLIVSFLWWFIAFLKNGDWMYSNFRLNCFIFILSIIFTLLQTKAALKYHPSYLVELLYAPIVTVLAIISLLPYFWEPQIIEPKNMLQLFISWAIVLSVVTMTLIQIYLENKSSKNEETAQEIFQEQLLKNEDDIDYNRLVECYYYGGEKYKEKLLSTEKFLRLIKKRESI</sequence>
<accession>A0AAE8KB41</accession>
<proteinExistence type="predicted"/>
<feature type="transmembrane region" description="Helical" evidence="1">
    <location>
        <begin position="171"/>
        <end position="194"/>
    </location>
</feature>
<keyword evidence="1" id="KW-0472">Membrane</keyword>
<feature type="transmembrane region" description="Helical" evidence="1">
    <location>
        <begin position="71"/>
        <end position="89"/>
    </location>
</feature>
<dbReference type="Proteomes" id="UP000272846">
    <property type="component" value="Unassembled WGS sequence"/>
</dbReference>
<evidence type="ECO:0000256" key="1">
    <source>
        <dbReference type="SAM" id="Phobius"/>
    </source>
</evidence>
<comment type="caution">
    <text evidence="2">The sequence shown here is derived from an EMBL/GenBank/DDBJ whole genome shotgun (WGS) entry which is preliminary data.</text>
</comment>
<gene>
    <name evidence="2" type="ORF">D8888_02630</name>
</gene>
<dbReference type="RefSeq" id="WP_125445001.1">
    <property type="nucleotide sequence ID" value="NZ_CP076613.1"/>
</dbReference>
<protein>
    <submittedName>
        <fullName evidence="2">Uncharacterized protein</fullName>
    </submittedName>
</protein>
<name>A0AAE8KB41_STRSA</name>
<feature type="transmembrane region" description="Helical" evidence="1">
    <location>
        <begin position="142"/>
        <end position="159"/>
    </location>
</feature>
<organism evidence="2 3">
    <name type="scientific">Streptococcus sanguinis</name>
    <dbReference type="NCBI Taxonomy" id="1305"/>
    <lineage>
        <taxon>Bacteria</taxon>
        <taxon>Bacillati</taxon>
        <taxon>Bacillota</taxon>
        <taxon>Bacilli</taxon>
        <taxon>Lactobacillales</taxon>
        <taxon>Streptococcaceae</taxon>
        <taxon>Streptococcus</taxon>
    </lineage>
</organism>
<evidence type="ECO:0000313" key="2">
    <source>
        <dbReference type="EMBL" id="RSI09810.1"/>
    </source>
</evidence>
<dbReference type="AlphaFoldDB" id="A0AAE8KB41"/>
<reference evidence="2 3" key="1">
    <citation type="submission" date="2018-11" db="EMBL/GenBank/DDBJ databases">
        <title>Species Designations Belie Phenotypic and Genotypic Heterogeneity in Oral Streptococci.</title>
        <authorList>
            <person name="Velsko I."/>
        </authorList>
    </citation>
    <scope>NUCLEOTIDE SEQUENCE [LARGE SCALE GENOMIC DNA]</scope>
    <source>
        <strain evidence="2 3">KLC04</strain>
    </source>
</reference>
<keyword evidence="1" id="KW-1133">Transmembrane helix</keyword>
<evidence type="ECO:0000313" key="3">
    <source>
        <dbReference type="Proteomes" id="UP000272846"/>
    </source>
</evidence>
<feature type="transmembrane region" description="Helical" evidence="1">
    <location>
        <begin position="110"/>
        <end position="130"/>
    </location>
</feature>
<dbReference type="EMBL" id="RJMK01000001">
    <property type="protein sequence ID" value="RSI09810.1"/>
    <property type="molecule type" value="Genomic_DNA"/>
</dbReference>